<dbReference type="Pfam" id="PF01594">
    <property type="entry name" value="AI-2E_transport"/>
    <property type="match status" value="1"/>
</dbReference>
<feature type="transmembrane region" description="Helical" evidence="7">
    <location>
        <begin position="613"/>
        <end position="632"/>
    </location>
</feature>
<gene>
    <name evidence="8" type="ORF">F0562_008682</name>
</gene>
<feature type="compositionally biased region" description="Polar residues" evidence="6">
    <location>
        <begin position="129"/>
        <end position="142"/>
    </location>
</feature>
<proteinExistence type="inferred from homology"/>
<evidence type="ECO:0008006" key="10">
    <source>
        <dbReference type="Google" id="ProtNLM"/>
    </source>
</evidence>
<evidence type="ECO:0000256" key="5">
    <source>
        <dbReference type="ARBA" id="ARBA00023136"/>
    </source>
</evidence>
<reference evidence="8 9" key="1">
    <citation type="submission" date="2019-09" db="EMBL/GenBank/DDBJ databases">
        <title>A chromosome-level genome assembly of the Chinese tupelo Nyssa sinensis.</title>
        <authorList>
            <person name="Yang X."/>
            <person name="Kang M."/>
            <person name="Yang Y."/>
            <person name="Xiong H."/>
            <person name="Wang M."/>
            <person name="Zhang Z."/>
            <person name="Wang Z."/>
            <person name="Wu H."/>
            <person name="Ma T."/>
            <person name="Liu J."/>
            <person name="Xi Z."/>
        </authorList>
    </citation>
    <scope>NUCLEOTIDE SEQUENCE [LARGE SCALE GENOMIC DNA]</scope>
    <source>
        <strain evidence="8">J267</strain>
        <tissue evidence="8">Leaf</tissue>
    </source>
</reference>
<keyword evidence="3 7" id="KW-0812">Transmembrane</keyword>
<feature type="transmembrane region" description="Helical" evidence="7">
    <location>
        <begin position="664"/>
        <end position="687"/>
    </location>
</feature>
<keyword evidence="5 7" id="KW-0472">Membrane</keyword>
<dbReference type="PANTHER" id="PTHR21716">
    <property type="entry name" value="TRANSMEMBRANE PROTEIN"/>
    <property type="match status" value="1"/>
</dbReference>
<feature type="region of interest" description="Disordered" evidence="6">
    <location>
        <begin position="201"/>
        <end position="230"/>
    </location>
</feature>
<evidence type="ECO:0000256" key="7">
    <source>
        <dbReference type="SAM" id="Phobius"/>
    </source>
</evidence>
<feature type="transmembrane region" description="Helical" evidence="7">
    <location>
        <begin position="730"/>
        <end position="748"/>
    </location>
</feature>
<sequence length="808" mass="89100">MDQKHSPSAKLESNPRSSSDLSWQVMFRSASFRKPNSTPQDNLTVRSVSFRHPINSSSGNCNPTRMKPASKAPEPNQSTRLSDAEVLSGASLSPQHVPVSSPGPDDSTSSALSWKVMFRSASFRKPSSCPRNHASSPQNHVQPPQEPADETSEQEWDNVSDDPEVFSEESLSMEPILDSNSGSSTLPQQVMFQSASFQEPNFSPRNDAPLPEIQGLPSQEPAGNPSEPIQSSLSGDPLVRLALYIAMAHAGLALIIFLLYSVYKLLEEYLIPIQWAVLCSIPLRGIQDTLVGFWSQHLRLGLRETILAVPVTMLKLFFGTLVDIRDFCFSVILHQTTSKVSRESRRGFLKLIQMLVSFGVFVIAFERSGGMGSLAIIGLGFMSTSLFESTASIVSSFRSSSSAGCNTSSTFLIEAILRRLKTIVAIGLIFGLIAGFLAGLIFFSYKIAVEGKDALIMLKSHVEDSNYAERIGIKKWMNDNNITQLADWYTHFCEAVSQYIDSWAAHYNLTEFVNGMKHVMADSSTNSSEHSAASIDPSQYSKQFQSLKNQVSKGEWGNVYKEMEEILRELSKGYAAQGMDVLQHAFASSMFVLSGSTKLVFSIGYSVISGAAGLLNFGLQSLIFFWVLYYLITSESGGVTEQVIGLLPISRSSRIRYIQILNNAVSGVLLATAEVAFFQGCLTWLLFRLYSIHFLYMSTVLAFISPLLPIFPPWLSTILAALQLVFERRYSPAIILSIIHLVLMDYGASEIQEDIPGYSTYLTGLSIIGGMTLFPSAIEVNSFLFSIHHDSSFYISFTDISKQIVVVT</sequence>
<organism evidence="8 9">
    <name type="scientific">Nyssa sinensis</name>
    <dbReference type="NCBI Taxonomy" id="561372"/>
    <lineage>
        <taxon>Eukaryota</taxon>
        <taxon>Viridiplantae</taxon>
        <taxon>Streptophyta</taxon>
        <taxon>Embryophyta</taxon>
        <taxon>Tracheophyta</taxon>
        <taxon>Spermatophyta</taxon>
        <taxon>Magnoliopsida</taxon>
        <taxon>eudicotyledons</taxon>
        <taxon>Gunneridae</taxon>
        <taxon>Pentapetalae</taxon>
        <taxon>asterids</taxon>
        <taxon>Cornales</taxon>
        <taxon>Nyssaceae</taxon>
        <taxon>Nyssa</taxon>
    </lineage>
</organism>
<evidence type="ECO:0000256" key="6">
    <source>
        <dbReference type="SAM" id="MobiDB-lite"/>
    </source>
</evidence>
<feature type="region of interest" description="Disordered" evidence="6">
    <location>
        <begin position="1"/>
        <end position="20"/>
    </location>
</feature>
<feature type="transmembrane region" description="Helical" evidence="7">
    <location>
        <begin position="371"/>
        <end position="394"/>
    </location>
</feature>
<keyword evidence="4 7" id="KW-1133">Transmembrane helix</keyword>
<evidence type="ECO:0000256" key="3">
    <source>
        <dbReference type="ARBA" id="ARBA00022692"/>
    </source>
</evidence>
<name>A0A5J5A9X7_9ASTE</name>
<dbReference type="PANTHER" id="PTHR21716:SF72">
    <property type="entry name" value="TRANSMEMBRANE PROTEIN C9ORF5 PROTEIN"/>
    <property type="match status" value="1"/>
</dbReference>
<evidence type="ECO:0000313" key="8">
    <source>
        <dbReference type="EMBL" id="KAA8527089.1"/>
    </source>
</evidence>
<feature type="transmembrane region" description="Helical" evidence="7">
    <location>
        <begin position="348"/>
        <end position="365"/>
    </location>
</feature>
<feature type="transmembrane region" description="Helical" evidence="7">
    <location>
        <begin position="694"/>
        <end position="715"/>
    </location>
</feature>
<feature type="region of interest" description="Disordered" evidence="6">
    <location>
        <begin position="124"/>
        <end position="159"/>
    </location>
</feature>
<evidence type="ECO:0000256" key="4">
    <source>
        <dbReference type="ARBA" id="ARBA00022989"/>
    </source>
</evidence>
<protein>
    <recommendedName>
        <fullName evidence="10">Transmembrane protein 245</fullName>
    </recommendedName>
</protein>
<feature type="compositionally biased region" description="Acidic residues" evidence="6">
    <location>
        <begin position="147"/>
        <end position="159"/>
    </location>
</feature>
<feature type="transmembrane region" description="Helical" evidence="7">
    <location>
        <begin position="423"/>
        <end position="445"/>
    </location>
</feature>
<dbReference type="EMBL" id="CM018046">
    <property type="protein sequence ID" value="KAA8527089.1"/>
    <property type="molecule type" value="Genomic_DNA"/>
</dbReference>
<comment type="similarity">
    <text evidence="2">Belongs to the autoinducer-2 exporter (AI-2E) (TC 2.A.86) family.</text>
</comment>
<accession>A0A5J5A9X7</accession>
<feature type="compositionally biased region" description="Polar residues" evidence="6">
    <location>
        <begin position="54"/>
        <end position="63"/>
    </location>
</feature>
<dbReference type="GO" id="GO:0016020">
    <property type="term" value="C:membrane"/>
    <property type="evidence" value="ECO:0007669"/>
    <property type="project" value="UniProtKB-SubCell"/>
</dbReference>
<evidence type="ECO:0000313" key="9">
    <source>
        <dbReference type="Proteomes" id="UP000325577"/>
    </source>
</evidence>
<dbReference type="OrthoDB" id="5970161at2759"/>
<comment type="subcellular location">
    <subcellularLocation>
        <location evidence="1">Membrane</location>
        <topology evidence="1">Multi-pass membrane protein</topology>
    </subcellularLocation>
</comment>
<dbReference type="AlphaFoldDB" id="A0A5J5A9X7"/>
<dbReference type="InterPro" id="IPR002549">
    <property type="entry name" value="AI-2E-like"/>
</dbReference>
<feature type="compositionally biased region" description="Polar residues" evidence="6">
    <location>
        <begin position="34"/>
        <end position="47"/>
    </location>
</feature>
<evidence type="ECO:0000256" key="1">
    <source>
        <dbReference type="ARBA" id="ARBA00004141"/>
    </source>
</evidence>
<feature type="region of interest" description="Disordered" evidence="6">
    <location>
        <begin position="31"/>
        <end position="112"/>
    </location>
</feature>
<keyword evidence="9" id="KW-1185">Reference proteome</keyword>
<evidence type="ECO:0000256" key="2">
    <source>
        <dbReference type="ARBA" id="ARBA00009773"/>
    </source>
</evidence>
<feature type="transmembrane region" description="Helical" evidence="7">
    <location>
        <begin position="760"/>
        <end position="778"/>
    </location>
</feature>
<dbReference type="Proteomes" id="UP000325577">
    <property type="component" value="Linkage Group LG3"/>
</dbReference>
<feature type="transmembrane region" description="Helical" evidence="7">
    <location>
        <begin position="241"/>
        <end position="263"/>
    </location>
</feature>